<dbReference type="GO" id="GO:0005737">
    <property type="term" value="C:cytoplasm"/>
    <property type="evidence" value="ECO:0007669"/>
    <property type="project" value="TreeGrafter"/>
</dbReference>
<dbReference type="STRING" id="10195.A0A3M7P1C8"/>
<accession>A0A3M7P1C8</accession>
<dbReference type="EMBL" id="REGN01014196">
    <property type="protein sequence ID" value="RMZ92932.1"/>
    <property type="molecule type" value="Genomic_DNA"/>
</dbReference>
<name>A0A3M7P1C8_BRAPC</name>
<evidence type="ECO:0000313" key="3">
    <source>
        <dbReference type="Proteomes" id="UP000276133"/>
    </source>
</evidence>
<dbReference type="InterPro" id="IPR008560">
    <property type="entry name" value="DUF842_euk"/>
</dbReference>
<keyword evidence="3" id="KW-1185">Reference proteome</keyword>
<dbReference type="AlphaFoldDB" id="A0A3M7P1C8"/>
<evidence type="ECO:0000313" key="2">
    <source>
        <dbReference type="EMBL" id="RMZ92932.1"/>
    </source>
</evidence>
<comment type="similarity">
    <text evidence="1">Belongs to the FAM136 family.</text>
</comment>
<gene>
    <name evidence="2" type="ORF">BpHYR1_042216</name>
</gene>
<proteinExistence type="inferred from homology"/>
<reference evidence="2 3" key="1">
    <citation type="journal article" date="2018" name="Sci. Rep.">
        <title>Genomic signatures of local adaptation to the degree of environmental predictability in rotifers.</title>
        <authorList>
            <person name="Franch-Gras L."/>
            <person name="Hahn C."/>
            <person name="Garcia-Roger E.M."/>
            <person name="Carmona M.J."/>
            <person name="Serra M."/>
            <person name="Gomez A."/>
        </authorList>
    </citation>
    <scope>NUCLEOTIDE SEQUENCE [LARGE SCALE GENOMIC DNA]</scope>
    <source>
        <strain evidence="2">HYR1</strain>
    </source>
</reference>
<comment type="caution">
    <text evidence="2">The sequence shown here is derived from an EMBL/GenBank/DDBJ whole genome shotgun (WGS) entry which is preliminary data.</text>
</comment>
<dbReference type="PANTHER" id="PTHR21096">
    <property type="entry name" value="PROTEIN FAM136A"/>
    <property type="match status" value="1"/>
</dbReference>
<evidence type="ECO:0008006" key="4">
    <source>
        <dbReference type="Google" id="ProtNLM"/>
    </source>
</evidence>
<dbReference type="OrthoDB" id="9975421at2759"/>
<protein>
    <recommendedName>
        <fullName evidence="4">Protein FAM136A</fullName>
    </recommendedName>
</protein>
<dbReference type="Pfam" id="PF05811">
    <property type="entry name" value="DUF842"/>
    <property type="match status" value="1"/>
</dbReference>
<organism evidence="2 3">
    <name type="scientific">Brachionus plicatilis</name>
    <name type="common">Marine rotifer</name>
    <name type="synonym">Brachionus muelleri</name>
    <dbReference type="NCBI Taxonomy" id="10195"/>
    <lineage>
        <taxon>Eukaryota</taxon>
        <taxon>Metazoa</taxon>
        <taxon>Spiralia</taxon>
        <taxon>Gnathifera</taxon>
        <taxon>Rotifera</taxon>
        <taxon>Eurotatoria</taxon>
        <taxon>Monogononta</taxon>
        <taxon>Pseudotrocha</taxon>
        <taxon>Ploima</taxon>
        <taxon>Brachionidae</taxon>
        <taxon>Brachionus</taxon>
    </lineage>
</organism>
<dbReference type="Proteomes" id="UP000276133">
    <property type="component" value="Unassembled WGS sequence"/>
</dbReference>
<dbReference type="PANTHER" id="PTHR21096:SF0">
    <property type="entry name" value="PROTEIN FAM136A"/>
    <property type="match status" value="1"/>
</dbReference>
<sequence length="135" mass="15769">MENFANKVQEEIDSIDREYLRKIQGNMFRCNANCCDNPNISQTDLERCLETCSHPAVKAQQFMNQQMQEIQDRVQRCLMSCADEIKDKAMFNKAEDLVNSAEMKKCSAKCEDEMLKILPNYTKKMREWLSKGNNL</sequence>
<evidence type="ECO:0000256" key="1">
    <source>
        <dbReference type="ARBA" id="ARBA00009952"/>
    </source>
</evidence>